<reference evidence="2" key="2">
    <citation type="journal article" date="2023" name="IMA Fungus">
        <title>Comparative genomic study of the Penicillium genus elucidates a diverse pangenome and 15 lateral gene transfer events.</title>
        <authorList>
            <person name="Petersen C."/>
            <person name="Sorensen T."/>
            <person name="Nielsen M.R."/>
            <person name="Sondergaard T.E."/>
            <person name="Sorensen J.L."/>
            <person name="Fitzpatrick D.A."/>
            <person name="Frisvad J.C."/>
            <person name="Nielsen K.L."/>
        </authorList>
    </citation>
    <scope>NUCLEOTIDE SEQUENCE</scope>
    <source>
        <strain evidence="2">IBT 17660</strain>
    </source>
</reference>
<organism evidence="2 3">
    <name type="scientific">Penicillium desertorum</name>
    <dbReference type="NCBI Taxonomy" id="1303715"/>
    <lineage>
        <taxon>Eukaryota</taxon>
        <taxon>Fungi</taxon>
        <taxon>Dikarya</taxon>
        <taxon>Ascomycota</taxon>
        <taxon>Pezizomycotina</taxon>
        <taxon>Eurotiomycetes</taxon>
        <taxon>Eurotiomycetidae</taxon>
        <taxon>Eurotiales</taxon>
        <taxon>Aspergillaceae</taxon>
        <taxon>Penicillium</taxon>
    </lineage>
</organism>
<dbReference type="OrthoDB" id="4328169at2759"/>
<protein>
    <submittedName>
        <fullName evidence="2">Uncharacterized protein</fullName>
    </submittedName>
</protein>
<dbReference type="EMBL" id="JAPWDO010000003">
    <property type="protein sequence ID" value="KAJ5477608.1"/>
    <property type="molecule type" value="Genomic_DNA"/>
</dbReference>
<proteinExistence type="predicted"/>
<accession>A0A9X0BPA6</accession>
<evidence type="ECO:0000256" key="1">
    <source>
        <dbReference type="SAM" id="MobiDB-lite"/>
    </source>
</evidence>
<dbReference type="AlphaFoldDB" id="A0A9X0BPA6"/>
<name>A0A9X0BPA6_9EURO</name>
<gene>
    <name evidence="2" type="ORF">N7530_003117</name>
</gene>
<reference evidence="2" key="1">
    <citation type="submission" date="2022-12" db="EMBL/GenBank/DDBJ databases">
        <authorList>
            <person name="Petersen C."/>
        </authorList>
    </citation>
    <scope>NUCLEOTIDE SEQUENCE</scope>
    <source>
        <strain evidence="2">IBT 17660</strain>
    </source>
</reference>
<sequence length="68" mass="7647">MENTKDEALALLWAYELNRENKQLFKGLKKVNRCLEASRPTTSPSCANGPHQDNGKVNQQTKTQNGTE</sequence>
<comment type="caution">
    <text evidence="2">The sequence shown here is derived from an EMBL/GenBank/DDBJ whole genome shotgun (WGS) entry which is preliminary data.</text>
</comment>
<feature type="region of interest" description="Disordered" evidence="1">
    <location>
        <begin position="37"/>
        <end position="68"/>
    </location>
</feature>
<dbReference type="Proteomes" id="UP001147760">
    <property type="component" value="Unassembled WGS sequence"/>
</dbReference>
<evidence type="ECO:0000313" key="3">
    <source>
        <dbReference type="Proteomes" id="UP001147760"/>
    </source>
</evidence>
<keyword evidence="3" id="KW-1185">Reference proteome</keyword>
<evidence type="ECO:0000313" key="2">
    <source>
        <dbReference type="EMBL" id="KAJ5477608.1"/>
    </source>
</evidence>
<feature type="compositionally biased region" description="Polar residues" evidence="1">
    <location>
        <begin position="55"/>
        <end position="68"/>
    </location>
</feature>